<dbReference type="EMBL" id="LR134521">
    <property type="protein sequence ID" value="VEJ29803.1"/>
    <property type="molecule type" value="Genomic_DNA"/>
</dbReference>
<dbReference type="RefSeq" id="WP_004005039.1">
    <property type="nucleotide sequence ID" value="NZ_CAKARO010000033.1"/>
</dbReference>
<accession>A0A2A8D854</accession>
<evidence type="ECO:0000313" key="2">
    <source>
        <dbReference type="EMBL" id="PEN17064.1"/>
    </source>
</evidence>
<proteinExistence type="predicted"/>
<dbReference type="AlphaFoldDB" id="A0A2A8D854"/>
<reference evidence="2" key="1">
    <citation type="submission" date="2017-10" db="EMBL/GenBank/DDBJ databases">
        <title>Kefir isolates.</title>
        <authorList>
            <person name="Kim Y."/>
            <person name="Blasche S."/>
        </authorList>
    </citation>
    <scope>NUCLEOTIDE SEQUENCE [LARGE SCALE GENOMIC DNA]</scope>
    <source>
        <strain evidence="2">OG2-2</strain>
    </source>
</reference>
<protein>
    <submittedName>
        <fullName evidence="2">Uncharacterized protein</fullName>
    </submittedName>
</protein>
<sequence>MTAINISLHDLSKKIESHFLKEAAARAQQGDIPDVPPSTAPGNLVQSQYGVVLSPINMYAQDQQNREAHHMLPQNTAVRARIRSRKSASHGRPLKRSDSGTLRIESLCAGIGLAVLEVLMKKRSAQQFKHWLSPECFTALEQRRSSQEQHASYLAFTKTPHVARSRAQRLNDETYEACIILTDGFVTRAMAMRVQARYGGWYITALHFI</sequence>
<dbReference type="InterPro" id="IPR045596">
    <property type="entry name" value="DUF6459"/>
</dbReference>
<dbReference type="Pfam" id="PF20060">
    <property type="entry name" value="DUF6459"/>
    <property type="match status" value="1"/>
</dbReference>
<dbReference type="Proteomes" id="UP000219947">
    <property type="component" value="Unassembled WGS sequence"/>
</dbReference>
<dbReference type="STRING" id="762948.HMPREF0733_10061"/>
<reference evidence="3 5" key="2">
    <citation type="submission" date="2018-12" db="EMBL/GenBank/DDBJ databases">
        <authorList>
            <consortium name="Pathogen Informatics"/>
        </authorList>
    </citation>
    <scope>NUCLEOTIDE SEQUENCE [LARGE SCALE GENOMIC DNA]</scope>
    <source>
        <strain evidence="3 5">NCTC10918</strain>
    </source>
</reference>
<dbReference type="EMBL" id="JABZXJ010000019">
    <property type="protein sequence ID" value="MBF1649602.1"/>
    <property type="molecule type" value="Genomic_DNA"/>
</dbReference>
<evidence type="ECO:0000313" key="3">
    <source>
        <dbReference type="EMBL" id="VEJ29803.1"/>
    </source>
</evidence>
<reference evidence="1" key="3">
    <citation type="submission" date="2020-04" db="EMBL/GenBank/DDBJ databases">
        <title>Deep metagenomics examines the oral microbiome during advanced dental caries in children, revealing novel taxa and co-occurrences with host molecules.</title>
        <authorList>
            <person name="Baker J.L."/>
            <person name="Morton J.T."/>
            <person name="Dinis M."/>
            <person name="Alvarez R."/>
            <person name="Tran N.C."/>
            <person name="Knight R."/>
            <person name="Edlund A."/>
        </authorList>
    </citation>
    <scope>NUCLEOTIDE SEQUENCE</scope>
    <source>
        <strain evidence="1">JCVI_47_bin.4</strain>
    </source>
</reference>
<gene>
    <name evidence="2" type="ORF">CRM92_03315</name>
    <name evidence="1" type="ORF">HXO56_05855</name>
    <name evidence="3" type="ORF">NCTC10918_01074</name>
</gene>
<dbReference type="EMBL" id="PDEV01000001">
    <property type="protein sequence ID" value="PEN17064.1"/>
    <property type="molecule type" value="Genomic_DNA"/>
</dbReference>
<evidence type="ECO:0000313" key="5">
    <source>
        <dbReference type="Proteomes" id="UP000270988"/>
    </source>
</evidence>
<name>A0A2A8D854_9MICC</name>
<keyword evidence="4" id="KW-1185">Reference proteome</keyword>
<dbReference type="Proteomes" id="UP000769484">
    <property type="component" value="Unassembled WGS sequence"/>
</dbReference>
<evidence type="ECO:0000313" key="1">
    <source>
        <dbReference type="EMBL" id="MBF1649602.1"/>
    </source>
</evidence>
<evidence type="ECO:0000313" key="4">
    <source>
        <dbReference type="Proteomes" id="UP000219947"/>
    </source>
</evidence>
<dbReference type="Proteomes" id="UP000270988">
    <property type="component" value="Chromosome"/>
</dbReference>
<organism evidence="2 4">
    <name type="scientific">Rothia dentocariosa</name>
    <dbReference type="NCBI Taxonomy" id="2047"/>
    <lineage>
        <taxon>Bacteria</taxon>
        <taxon>Bacillati</taxon>
        <taxon>Actinomycetota</taxon>
        <taxon>Actinomycetes</taxon>
        <taxon>Micrococcales</taxon>
        <taxon>Micrococcaceae</taxon>
        <taxon>Rothia</taxon>
    </lineage>
</organism>